<keyword evidence="1" id="KW-1133">Transmembrane helix</keyword>
<protein>
    <submittedName>
        <fullName evidence="2">Uncharacterized protein</fullName>
    </submittedName>
</protein>
<dbReference type="Proteomes" id="UP000015102">
    <property type="component" value="Unassembled WGS sequence"/>
</dbReference>
<organism evidence="2 3">
    <name type="scientific">Megaselia scalaris</name>
    <name type="common">Humpbacked fly</name>
    <name type="synonym">Phora scalaris</name>
    <dbReference type="NCBI Taxonomy" id="36166"/>
    <lineage>
        <taxon>Eukaryota</taxon>
        <taxon>Metazoa</taxon>
        <taxon>Ecdysozoa</taxon>
        <taxon>Arthropoda</taxon>
        <taxon>Hexapoda</taxon>
        <taxon>Insecta</taxon>
        <taxon>Pterygota</taxon>
        <taxon>Neoptera</taxon>
        <taxon>Endopterygota</taxon>
        <taxon>Diptera</taxon>
        <taxon>Brachycera</taxon>
        <taxon>Muscomorpha</taxon>
        <taxon>Platypezoidea</taxon>
        <taxon>Phoridae</taxon>
        <taxon>Megaseliini</taxon>
        <taxon>Megaselia</taxon>
    </lineage>
</organism>
<proteinExistence type="predicted"/>
<reference evidence="3" key="1">
    <citation type="submission" date="2013-02" db="EMBL/GenBank/DDBJ databases">
        <authorList>
            <person name="Hughes D."/>
        </authorList>
    </citation>
    <scope>NUCLEOTIDE SEQUENCE</scope>
    <source>
        <strain>Durham</strain>
        <strain evidence="3">NC isolate 2 -- Noor lab</strain>
    </source>
</reference>
<feature type="transmembrane region" description="Helical" evidence="1">
    <location>
        <begin position="7"/>
        <end position="24"/>
    </location>
</feature>
<keyword evidence="1" id="KW-0472">Membrane</keyword>
<dbReference type="EMBL" id="CAQQ02068924">
    <property type="status" value="NOT_ANNOTATED_CDS"/>
    <property type="molecule type" value="Genomic_DNA"/>
</dbReference>
<name>T1GDQ2_MEGSC</name>
<evidence type="ECO:0000256" key="1">
    <source>
        <dbReference type="SAM" id="Phobius"/>
    </source>
</evidence>
<keyword evidence="3" id="KW-1185">Reference proteome</keyword>
<accession>T1GDQ2</accession>
<dbReference type="EMBL" id="CAQQ02068925">
    <property type="status" value="NOT_ANNOTATED_CDS"/>
    <property type="molecule type" value="Genomic_DNA"/>
</dbReference>
<dbReference type="HOGENOM" id="CLU_1410301_0_0_1"/>
<feature type="transmembrane region" description="Helical" evidence="1">
    <location>
        <begin position="44"/>
        <end position="64"/>
    </location>
</feature>
<reference evidence="2" key="2">
    <citation type="submission" date="2015-06" db="UniProtKB">
        <authorList>
            <consortium name="EnsemblMetazoa"/>
        </authorList>
    </citation>
    <scope>IDENTIFICATION</scope>
</reference>
<evidence type="ECO:0000313" key="3">
    <source>
        <dbReference type="Proteomes" id="UP000015102"/>
    </source>
</evidence>
<sequence length="193" mass="22089">MLSRVHSFYLLISMELFLVTLTSFSTKSTHLALWGLLLLNPSTLALQIFFAAALSSILSICPALSKRLDQGDTKFYQQTRRRFEQEEVLKPGKEDLSSCEQAIKLFTPITSFYKISWQEWFIHLLDGGQSRVTSQYEDSLSFYNSTFLLLQSQEEVKIMASILSKGRPTHPHLWIILIALSCQIKNVRPDVNP</sequence>
<evidence type="ECO:0000313" key="2">
    <source>
        <dbReference type="EnsemblMetazoa" id="MESCA001443-PA"/>
    </source>
</evidence>
<keyword evidence="1" id="KW-0812">Transmembrane</keyword>
<dbReference type="AlphaFoldDB" id="T1GDQ2"/>
<dbReference type="EnsemblMetazoa" id="MESCA001443-RA">
    <property type="protein sequence ID" value="MESCA001443-PA"/>
    <property type="gene ID" value="MESCA001443"/>
</dbReference>